<dbReference type="EMBL" id="GG745336">
    <property type="protein sequence ID" value="KNE60500.1"/>
    <property type="molecule type" value="Genomic_DNA"/>
</dbReference>
<organism evidence="1 2">
    <name type="scientific">Allomyces macrogynus (strain ATCC 38327)</name>
    <name type="common">Allomyces javanicus var. macrogynus</name>
    <dbReference type="NCBI Taxonomy" id="578462"/>
    <lineage>
        <taxon>Eukaryota</taxon>
        <taxon>Fungi</taxon>
        <taxon>Fungi incertae sedis</taxon>
        <taxon>Blastocladiomycota</taxon>
        <taxon>Blastocladiomycetes</taxon>
        <taxon>Blastocladiales</taxon>
        <taxon>Blastocladiaceae</taxon>
        <taxon>Allomyces</taxon>
    </lineage>
</organism>
<keyword evidence="2" id="KW-1185">Reference proteome</keyword>
<evidence type="ECO:0000313" key="1">
    <source>
        <dbReference type="EMBL" id="KNE60500.1"/>
    </source>
</evidence>
<accession>A0A0L0SDN7</accession>
<dbReference type="VEuPathDB" id="FungiDB:AMAG_05883"/>
<dbReference type="Proteomes" id="UP000054350">
    <property type="component" value="Unassembled WGS sequence"/>
</dbReference>
<sequence length="173" mass="19563">MWMLRSCQQRLHCARRARCGSKSSTRFCSGMPTFNSCPRMICRTAICLLPSSATRNTSFVTNWGISLKRRITIRPPPWFLVQKVDGIAWIASPIDEDVLLELFSQFMIDISTLVKLLPGSAAVTLPRVLDVDNLPIELPLDRVWSLTITVREDNALLSNFRFEHASLTPLLTT</sequence>
<reference evidence="1 2" key="1">
    <citation type="submission" date="2009-11" db="EMBL/GenBank/DDBJ databases">
        <title>Annotation of Allomyces macrogynus ATCC 38327.</title>
        <authorList>
            <consortium name="The Broad Institute Genome Sequencing Platform"/>
            <person name="Russ C."/>
            <person name="Cuomo C."/>
            <person name="Burger G."/>
            <person name="Gray M.W."/>
            <person name="Holland P.W.H."/>
            <person name="King N."/>
            <person name="Lang F.B.F."/>
            <person name="Roger A.J."/>
            <person name="Ruiz-Trillo I."/>
            <person name="Young S.K."/>
            <person name="Zeng Q."/>
            <person name="Gargeya S."/>
            <person name="Fitzgerald M."/>
            <person name="Haas B."/>
            <person name="Abouelleil A."/>
            <person name="Alvarado L."/>
            <person name="Arachchi H.M."/>
            <person name="Berlin A."/>
            <person name="Chapman S.B."/>
            <person name="Gearin G."/>
            <person name="Goldberg J."/>
            <person name="Griggs A."/>
            <person name="Gujja S."/>
            <person name="Hansen M."/>
            <person name="Heiman D."/>
            <person name="Howarth C."/>
            <person name="Larimer J."/>
            <person name="Lui A."/>
            <person name="MacDonald P.J.P."/>
            <person name="McCowen C."/>
            <person name="Montmayeur A."/>
            <person name="Murphy C."/>
            <person name="Neiman D."/>
            <person name="Pearson M."/>
            <person name="Priest M."/>
            <person name="Roberts A."/>
            <person name="Saif S."/>
            <person name="Shea T."/>
            <person name="Sisk P."/>
            <person name="Stolte C."/>
            <person name="Sykes S."/>
            <person name="Wortman J."/>
            <person name="Nusbaum C."/>
            <person name="Birren B."/>
        </authorList>
    </citation>
    <scope>NUCLEOTIDE SEQUENCE [LARGE SCALE GENOMIC DNA]</scope>
    <source>
        <strain evidence="1 2">ATCC 38327</strain>
    </source>
</reference>
<dbReference type="AlphaFoldDB" id="A0A0L0SDN7"/>
<evidence type="ECO:0000313" key="2">
    <source>
        <dbReference type="Proteomes" id="UP000054350"/>
    </source>
</evidence>
<proteinExistence type="predicted"/>
<protein>
    <submittedName>
        <fullName evidence="1">Uncharacterized protein</fullName>
    </submittedName>
</protein>
<gene>
    <name evidence="1" type="ORF">AMAG_05883</name>
</gene>
<reference evidence="2" key="2">
    <citation type="submission" date="2009-11" db="EMBL/GenBank/DDBJ databases">
        <title>The Genome Sequence of Allomyces macrogynus strain ATCC 38327.</title>
        <authorList>
            <consortium name="The Broad Institute Genome Sequencing Platform"/>
            <person name="Russ C."/>
            <person name="Cuomo C."/>
            <person name="Shea T."/>
            <person name="Young S.K."/>
            <person name="Zeng Q."/>
            <person name="Koehrsen M."/>
            <person name="Haas B."/>
            <person name="Borodovsky M."/>
            <person name="Guigo R."/>
            <person name="Alvarado L."/>
            <person name="Berlin A."/>
            <person name="Borenstein D."/>
            <person name="Chen Z."/>
            <person name="Engels R."/>
            <person name="Freedman E."/>
            <person name="Gellesch M."/>
            <person name="Goldberg J."/>
            <person name="Griggs A."/>
            <person name="Gujja S."/>
            <person name="Heiman D."/>
            <person name="Hepburn T."/>
            <person name="Howarth C."/>
            <person name="Jen D."/>
            <person name="Larson L."/>
            <person name="Lewis B."/>
            <person name="Mehta T."/>
            <person name="Park D."/>
            <person name="Pearson M."/>
            <person name="Roberts A."/>
            <person name="Saif S."/>
            <person name="Shenoy N."/>
            <person name="Sisk P."/>
            <person name="Stolte C."/>
            <person name="Sykes S."/>
            <person name="Walk T."/>
            <person name="White J."/>
            <person name="Yandava C."/>
            <person name="Burger G."/>
            <person name="Gray M.W."/>
            <person name="Holland P.W.H."/>
            <person name="King N."/>
            <person name="Lang F.B.F."/>
            <person name="Roger A.J."/>
            <person name="Ruiz-Trillo I."/>
            <person name="Lander E."/>
            <person name="Nusbaum C."/>
        </authorList>
    </citation>
    <scope>NUCLEOTIDE SEQUENCE [LARGE SCALE GENOMIC DNA]</scope>
    <source>
        <strain evidence="2">ATCC 38327</strain>
    </source>
</reference>
<name>A0A0L0SDN7_ALLM3</name>